<gene>
    <name evidence="1" type="ORF">chiPu_0001766</name>
</gene>
<comment type="caution">
    <text evidence="1">The sequence shown here is derived from an EMBL/GenBank/DDBJ whole genome shotgun (WGS) entry which is preliminary data.</text>
</comment>
<dbReference type="AlphaFoldDB" id="A0A401RYZ4"/>
<reference evidence="1 2" key="1">
    <citation type="journal article" date="2018" name="Nat. Ecol. Evol.">
        <title>Shark genomes provide insights into elasmobranch evolution and the origin of vertebrates.</title>
        <authorList>
            <person name="Hara Y"/>
            <person name="Yamaguchi K"/>
            <person name="Onimaru K"/>
            <person name="Kadota M"/>
            <person name="Koyanagi M"/>
            <person name="Keeley SD"/>
            <person name="Tatsumi K"/>
            <person name="Tanaka K"/>
            <person name="Motone F"/>
            <person name="Kageyama Y"/>
            <person name="Nozu R"/>
            <person name="Adachi N"/>
            <person name="Nishimura O"/>
            <person name="Nakagawa R"/>
            <person name="Tanegashima C"/>
            <person name="Kiyatake I"/>
            <person name="Matsumoto R"/>
            <person name="Murakumo K"/>
            <person name="Nishida K"/>
            <person name="Terakita A"/>
            <person name="Kuratani S"/>
            <person name="Sato K"/>
            <person name="Hyodo S Kuraku.S."/>
        </authorList>
    </citation>
    <scope>NUCLEOTIDE SEQUENCE [LARGE SCALE GENOMIC DNA]</scope>
</reference>
<accession>A0A401RYZ4</accession>
<dbReference type="EMBL" id="BEZZ01000028">
    <property type="protein sequence ID" value="GCC23372.1"/>
    <property type="molecule type" value="Genomic_DNA"/>
</dbReference>
<name>A0A401RYZ4_CHIPU</name>
<protein>
    <submittedName>
        <fullName evidence="1">Uncharacterized protein</fullName>
    </submittedName>
</protein>
<organism evidence="1 2">
    <name type="scientific">Chiloscyllium punctatum</name>
    <name type="common">Brownbanded bambooshark</name>
    <name type="synonym">Hemiscyllium punctatum</name>
    <dbReference type="NCBI Taxonomy" id="137246"/>
    <lineage>
        <taxon>Eukaryota</taxon>
        <taxon>Metazoa</taxon>
        <taxon>Chordata</taxon>
        <taxon>Craniata</taxon>
        <taxon>Vertebrata</taxon>
        <taxon>Chondrichthyes</taxon>
        <taxon>Elasmobranchii</taxon>
        <taxon>Galeomorphii</taxon>
        <taxon>Galeoidea</taxon>
        <taxon>Orectolobiformes</taxon>
        <taxon>Hemiscylliidae</taxon>
        <taxon>Chiloscyllium</taxon>
    </lineage>
</organism>
<evidence type="ECO:0000313" key="1">
    <source>
        <dbReference type="EMBL" id="GCC23372.1"/>
    </source>
</evidence>
<proteinExistence type="predicted"/>
<evidence type="ECO:0000313" key="2">
    <source>
        <dbReference type="Proteomes" id="UP000287033"/>
    </source>
</evidence>
<sequence length="79" mass="9357">MPKLSQETWVHIPSSLECVPDNFDLQLTVWEEKEQDEQWEEYEKKKENLAARHLADRLIWSASSKSVSHFIYKQSCSSM</sequence>
<dbReference type="Proteomes" id="UP000287033">
    <property type="component" value="Unassembled WGS sequence"/>
</dbReference>
<keyword evidence="2" id="KW-1185">Reference proteome</keyword>